<proteinExistence type="predicted"/>
<comment type="caution">
    <text evidence="1">The sequence shown here is derived from an EMBL/GenBank/DDBJ whole genome shotgun (WGS) entry which is preliminary data.</text>
</comment>
<sequence length="114" mass="13525">MYNNYSSRIRNIKTIHMIKLCSLRYLFRMTRTITYSKISKIHRRILSHKNSLCGNNLEVESPQKVHEGLAKYLRRTDERSERLDGKVPNWNVCSDLHRNLSGTFELSSVRQQRS</sequence>
<keyword evidence="2" id="KW-1185">Reference proteome</keyword>
<dbReference type="Proteomes" id="UP001607302">
    <property type="component" value="Unassembled WGS sequence"/>
</dbReference>
<gene>
    <name evidence="1" type="ORF">V1478_003093</name>
</gene>
<dbReference type="AlphaFoldDB" id="A0ABD2BT53"/>
<protein>
    <submittedName>
        <fullName evidence="1">Uncharacterized protein</fullName>
    </submittedName>
</protein>
<reference evidence="1 2" key="1">
    <citation type="journal article" date="2024" name="Ann. Entomol. Soc. Am.">
        <title>Genomic analyses of the southern and eastern yellowjacket wasps (Hymenoptera: Vespidae) reveal evolutionary signatures of social life.</title>
        <authorList>
            <person name="Catto M.A."/>
            <person name="Caine P.B."/>
            <person name="Orr S.E."/>
            <person name="Hunt B.G."/>
            <person name="Goodisman M.A.D."/>
        </authorList>
    </citation>
    <scope>NUCLEOTIDE SEQUENCE [LARGE SCALE GENOMIC DNA]</scope>
    <source>
        <strain evidence="1">233</strain>
        <tissue evidence="1">Head and thorax</tissue>
    </source>
</reference>
<name>A0ABD2BT53_VESSQ</name>
<evidence type="ECO:0000313" key="1">
    <source>
        <dbReference type="EMBL" id="KAL2735453.1"/>
    </source>
</evidence>
<organism evidence="1 2">
    <name type="scientific">Vespula squamosa</name>
    <name type="common">Southern yellow jacket</name>
    <name type="synonym">Wasp</name>
    <dbReference type="NCBI Taxonomy" id="30214"/>
    <lineage>
        <taxon>Eukaryota</taxon>
        <taxon>Metazoa</taxon>
        <taxon>Ecdysozoa</taxon>
        <taxon>Arthropoda</taxon>
        <taxon>Hexapoda</taxon>
        <taxon>Insecta</taxon>
        <taxon>Pterygota</taxon>
        <taxon>Neoptera</taxon>
        <taxon>Endopterygota</taxon>
        <taxon>Hymenoptera</taxon>
        <taxon>Apocrita</taxon>
        <taxon>Aculeata</taxon>
        <taxon>Vespoidea</taxon>
        <taxon>Vespidae</taxon>
        <taxon>Vespinae</taxon>
        <taxon>Vespula</taxon>
    </lineage>
</organism>
<accession>A0ABD2BT53</accession>
<dbReference type="EMBL" id="JAUDFV010000064">
    <property type="protein sequence ID" value="KAL2735453.1"/>
    <property type="molecule type" value="Genomic_DNA"/>
</dbReference>
<evidence type="ECO:0000313" key="2">
    <source>
        <dbReference type="Proteomes" id="UP001607302"/>
    </source>
</evidence>